<proteinExistence type="predicted"/>
<evidence type="ECO:0000313" key="2">
    <source>
        <dbReference type="Proteomes" id="UP001281761"/>
    </source>
</evidence>
<sequence length="131" mass="14486">MIVSDRITFSPVCHVTDPEYSPFLNWNPIDPVTADSVSPVFVSLVSMVRDDFKFDHEQIIKASTLLSSLFLDPNRSFDIDGLLKTFGQNTTDPAAVFVDSMAVLLSSPHPSILKATRVSPYSSIPPHHFHG</sequence>
<dbReference type="EMBL" id="JARBJD010000204">
    <property type="protein sequence ID" value="KAK2947328.1"/>
    <property type="molecule type" value="Genomic_DNA"/>
</dbReference>
<accession>A0ABQ9X6V5</accession>
<keyword evidence="2" id="KW-1185">Reference proteome</keyword>
<organism evidence="1 2">
    <name type="scientific">Blattamonas nauphoetae</name>
    <dbReference type="NCBI Taxonomy" id="2049346"/>
    <lineage>
        <taxon>Eukaryota</taxon>
        <taxon>Metamonada</taxon>
        <taxon>Preaxostyla</taxon>
        <taxon>Oxymonadida</taxon>
        <taxon>Blattamonas</taxon>
    </lineage>
</organism>
<gene>
    <name evidence="1" type="ORF">BLNAU_17715</name>
</gene>
<protein>
    <submittedName>
        <fullName evidence="1">Uncharacterized protein</fullName>
    </submittedName>
</protein>
<evidence type="ECO:0000313" key="1">
    <source>
        <dbReference type="EMBL" id="KAK2947328.1"/>
    </source>
</evidence>
<dbReference type="Proteomes" id="UP001281761">
    <property type="component" value="Unassembled WGS sequence"/>
</dbReference>
<comment type="caution">
    <text evidence="1">The sequence shown here is derived from an EMBL/GenBank/DDBJ whole genome shotgun (WGS) entry which is preliminary data.</text>
</comment>
<reference evidence="1 2" key="1">
    <citation type="journal article" date="2022" name="bioRxiv">
        <title>Genomics of Preaxostyla Flagellates Illuminates Evolutionary Transitions and the Path Towards Mitochondrial Loss.</title>
        <authorList>
            <person name="Novak L.V.F."/>
            <person name="Treitli S.C."/>
            <person name="Pyrih J."/>
            <person name="Halakuc P."/>
            <person name="Pipaliya S.V."/>
            <person name="Vacek V."/>
            <person name="Brzon O."/>
            <person name="Soukal P."/>
            <person name="Eme L."/>
            <person name="Dacks J.B."/>
            <person name="Karnkowska A."/>
            <person name="Elias M."/>
            <person name="Hampl V."/>
        </authorList>
    </citation>
    <scope>NUCLEOTIDE SEQUENCE [LARGE SCALE GENOMIC DNA]</scope>
    <source>
        <strain evidence="1">NAU3</strain>
        <tissue evidence="1">Gut</tissue>
    </source>
</reference>
<name>A0ABQ9X6V5_9EUKA</name>